<feature type="transmembrane region" description="Helical" evidence="1">
    <location>
        <begin position="81"/>
        <end position="103"/>
    </location>
</feature>
<feature type="transmembrane region" description="Helical" evidence="1">
    <location>
        <begin position="143"/>
        <end position="162"/>
    </location>
</feature>
<dbReference type="EMBL" id="CP001819">
    <property type="protein sequence ID" value="ACZ21990.1"/>
    <property type="molecule type" value="Genomic_DNA"/>
</dbReference>
<keyword evidence="3" id="KW-1185">Reference proteome</keyword>
<organism evidence="2 3">
    <name type="scientific">Sanguibacter keddieii (strain ATCC 51767 / DSM 10542 / NCFB 3025 / ST-74)</name>
    <dbReference type="NCBI Taxonomy" id="446469"/>
    <lineage>
        <taxon>Bacteria</taxon>
        <taxon>Bacillati</taxon>
        <taxon>Actinomycetota</taxon>
        <taxon>Actinomycetes</taxon>
        <taxon>Micrococcales</taxon>
        <taxon>Sanguibacteraceae</taxon>
        <taxon>Sanguibacter</taxon>
    </lineage>
</organism>
<feature type="transmembrane region" description="Helical" evidence="1">
    <location>
        <begin position="198"/>
        <end position="219"/>
    </location>
</feature>
<dbReference type="KEGG" id="ske:Sked_20680"/>
<gene>
    <name evidence="2" type="ordered locus">Sked_20680</name>
</gene>
<feature type="transmembrane region" description="Helical" evidence="1">
    <location>
        <begin position="338"/>
        <end position="360"/>
    </location>
</feature>
<name>D1BHS0_SANKS</name>
<dbReference type="HOGENOM" id="CLU_692409_0_0_11"/>
<feature type="transmembrane region" description="Helical" evidence="1">
    <location>
        <begin position="366"/>
        <end position="387"/>
    </location>
</feature>
<feature type="transmembrane region" description="Helical" evidence="1">
    <location>
        <begin position="272"/>
        <end position="290"/>
    </location>
</feature>
<feature type="transmembrane region" description="Helical" evidence="1">
    <location>
        <begin position="115"/>
        <end position="137"/>
    </location>
</feature>
<evidence type="ECO:0008006" key="4">
    <source>
        <dbReference type="Google" id="ProtNLM"/>
    </source>
</evidence>
<dbReference type="RefSeq" id="WP_012867059.1">
    <property type="nucleotide sequence ID" value="NC_013521.1"/>
</dbReference>
<accession>D1BHS0</accession>
<keyword evidence="1" id="KW-0812">Transmembrane</keyword>
<evidence type="ECO:0000313" key="2">
    <source>
        <dbReference type="EMBL" id="ACZ21990.1"/>
    </source>
</evidence>
<reference evidence="2 3" key="1">
    <citation type="journal article" date="2009" name="Stand. Genomic Sci.">
        <title>Complete genome sequence of Sanguibacter keddieii type strain (ST-74).</title>
        <authorList>
            <person name="Ivanova N."/>
            <person name="Sikorski J."/>
            <person name="Sims D."/>
            <person name="Brettin T."/>
            <person name="Detter J.C."/>
            <person name="Han C."/>
            <person name="Lapidus A."/>
            <person name="Copeland A."/>
            <person name="Glavina Del Rio T."/>
            <person name="Nolan M."/>
            <person name="Chen F."/>
            <person name="Lucas S."/>
            <person name="Tice H."/>
            <person name="Cheng J.F."/>
            <person name="Bruce D."/>
            <person name="Goodwin L."/>
            <person name="Pitluck S."/>
            <person name="Pati A."/>
            <person name="Mavromatis K."/>
            <person name="Chen A."/>
            <person name="Palaniappan K."/>
            <person name="D'haeseleer P."/>
            <person name="Chain P."/>
            <person name="Bristow J."/>
            <person name="Eisen J.A."/>
            <person name="Markowitz V."/>
            <person name="Hugenholtz P."/>
            <person name="Goker M."/>
            <person name="Pukall R."/>
            <person name="Klenk H.P."/>
            <person name="Kyrpides N.C."/>
        </authorList>
    </citation>
    <scope>NUCLEOTIDE SEQUENCE [LARGE SCALE GENOMIC DNA]</scope>
    <source>
        <strain evidence="3">ATCC 51767 / DSM 10542 / NCFB 3025 / ST-74</strain>
    </source>
</reference>
<feature type="transmembrane region" description="Helical" evidence="1">
    <location>
        <begin position="231"/>
        <end position="251"/>
    </location>
</feature>
<evidence type="ECO:0000256" key="1">
    <source>
        <dbReference type="SAM" id="Phobius"/>
    </source>
</evidence>
<dbReference type="eggNOG" id="ENOG5033DAB">
    <property type="taxonomic scope" value="Bacteria"/>
</dbReference>
<sequence>MTAFGLAQTVYGLALALASGLTIATVGALTQRRGSTSARTDVTSTVGSMLAVARVSTVALVTLVVLTGTMLVVVLEGSTARLLAAAYAGLVLSCAVVPWYQVVTGVLQVAGRESTALKISVCSVAASLALAAGARSLTDDPTVLVLVVGATTSICKLLGALVSRRAARDLVDWQGAGHVARGALRDDLRRTVRRLPRAVAPSLDVIPLMTTFAVATAVASTVSEEVGATTATVIALLRTVIVPLKAFGVVAGRLTRVCSPSPAAEVRESARIVGVLLCLSVTTGVAVVLFREPVAVALGLPLHLGPAVVAVAGAQLVLEAVTGVGNTMLKVLVAPTALLAEITVVMWGLAVPALVVVAATGPSAGLVWGVLLGARCVFAVLVVRAWWRWSRTSRPGTA</sequence>
<keyword evidence="1" id="KW-1133">Transmembrane helix</keyword>
<feature type="transmembrane region" description="Helical" evidence="1">
    <location>
        <begin position="6"/>
        <end position="30"/>
    </location>
</feature>
<keyword evidence="1" id="KW-0472">Membrane</keyword>
<feature type="transmembrane region" description="Helical" evidence="1">
    <location>
        <begin position="51"/>
        <end position="75"/>
    </location>
</feature>
<feature type="transmembrane region" description="Helical" evidence="1">
    <location>
        <begin position="296"/>
        <end position="318"/>
    </location>
</feature>
<dbReference type="Proteomes" id="UP000000322">
    <property type="component" value="Chromosome"/>
</dbReference>
<protein>
    <recommendedName>
        <fullName evidence="4">Membrane protein involved in the export of O-antigen and teichoic acid</fullName>
    </recommendedName>
</protein>
<dbReference type="AlphaFoldDB" id="D1BHS0"/>
<proteinExistence type="predicted"/>
<evidence type="ECO:0000313" key="3">
    <source>
        <dbReference type="Proteomes" id="UP000000322"/>
    </source>
</evidence>